<organism evidence="2 3">
    <name type="scientific">Cetraspora pellucida</name>
    <dbReference type="NCBI Taxonomy" id="1433469"/>
    <lineage>
        <taxon>Eukaryota</taxon>
        <taxon>Fungi</taxon>
        <taxon>Fungi incertae sedis</taxon>
        <taxon>Mucoromycota</taxon>
        <taxon>Glomeromycotina</taxon>
        <taxon>Glomeromycetes</taxon>
        <taxon>Diversisporales</taxon>
        <taxon>Gigasporaceae</taxon>
        <taxon>Cetraspora</taxon>
    </lineage>
</organism>
<keyword evidence="3" id="KW-1185">Reference proteome</keyword>
<evidence type="ECO:0000313" key="2">
    <source>
        <dbReference type="EMBL" id="CAG8570995.1"/>
    </source>
</evidence>
<reference evidence="2" key="1">
    <citation type="submission" date="2021-06" db="EMBL/GenBank/DDBJ databases">
        <authorList>
            <person name="Kallberg Y."/>
            <person name="Tangrot J."/>
            <person name="Rosling A."/>
        </authorList>
    </citation>
    <scope>NUCLEOTIDE SEQUENCE</scope>
    <source>
        <strain evidence="2">FL966</strain>
    </source>
</reference>
<evidence type="ECO:0000256" key="1">
    <source>
        <dbReference type="SAM" id="Coils"/>
    </source>
</evidence>
<dbReference type="Proteomes" id="UP000789759">
    <property type="component" value="Unassembled WGS sequence"/>
</dbReference>
<protein>
    <submittedName>
        <fullName evidence="2">15779_t:CDS:1</fullName>
    </submittedName>
</protein>
<proteinExistence type="predicted"/>
<keyword evidence="1" id="KW-0175">Coiled coil</keyword>
<dbReference type="OrthoDB" id="2410255at2759"/>
<evidence type="ECO:0000313" key="3">
    <source>
        <dbReference type="Proteomes" id="UP000789759"/>
    </source>
</evidence>
<comment type="caution">
    <text evidence="2">The sequence shown here is derived from an EMBL/GenBank/DDBJ whole genome shotgun (WGS) entry which is preliminary data.</text>
</comment>
<dbReference type="EMBL" id="CAJVQA010003283">
    <property type="protein sequence ID" value="CAG8570995.1"/>
    <property type="molecule type" value="Genomic_DNA"/>
</dbReference>
<name>A0A9N9BMC8_9GLOM</name>
<accession>A0A9N9BMC8</accession>
<gene>
    <name evidence="2" type="ORF">CPELLU_LOCUS5651</name>
</gene>
<sequence length="157" mass="19044">MKSEEIEVSELKKCINNYLQQIAKTEQENALLEEQLHQNVQENIQLKKILEEEKNRNRCLNKQIINSVYFYKKKLQDEKARLRSNYQNRVNENNMYFKKYFEYLQNSELRVKAENKKKDIQLKAMRILLKNKIMECETQQEKITNLETSPKKLPSQR</sequence>
<dbReference type="AlphaFoldDB" id="A0A9N9BMC8"/>
<feature type="coiled-coil region" evidence="1">
    <location>
        <begin position="1"/>
        <end position="92"/>
    </location>
</feature>